<evidence type="ECO:0008006" key="4">
    <source>
        <dbReference type="Google" id="ProtNLM"/>
    </source>
</evidence>
<evidence type="ECO:0000313" key="2">
    <source>
        <dbReference type="EMBL" id="QUS37906.1"/>
    </source>
</evidence>
<evidence type="ECO:0000256" key="1">
    <source>
        <dbReference type="SAM" id="Phobius"/>
    </source>
</evidence>
<proteinExistence type="predicted"/>
<keyword evidence="1" id="KW-1133">Transmembrane helix</keyword>
<protein>
    <recommendedName>
        <fullName evidence="4">Holin</fullName>
    </recommendedName>
</protein>
<feature type="transmembrane region" description="Helical" evidence="1">
    <location>
        <begin position="41"/>
        <end position="58"/>
    </location>
</feature>
<dbReference type="EMBL" id="CP036498">
    <property type="protein sequence ID" value="QUS37906.1"/>
    <property type="molecule type" value="Genomic_DNA"/>
</dbReference>
<feature type="transmembrane region" description="Helical" evidence="1">
    <location>
        <begin position="64"/>
        <end position="86"/>
    </location>
</feature>
<keyword evidence="1" id="KW-0812">Transmembrane</keyword>
<evidence type="ECO:0000313" key="3">
    <source>
        <dbReference type="Proteomes" id="UP000682843"/>
    </source>
</evidence>
<feature type="transmembrane region" description="Helical" evidence="1">
    <location>
        <begin position="6"/>
        <end position="29"/>
    </location>
</feature>
<accession>A0ABX8A2X5</accession>
<dbReference type="RefSeq" id="WP_211911439.1">
    <property type="nucleotide sequence ID" value="NZ_CP036498.1"/>
</dbReference>
<organism evidence="2 3">
    <name type="scientific">Tardiphaga alba</name>
    <dbReference type="NCBI Taxonomy" id="340268"/>
    <lineage>
        <taxon>Bacteria</taxon>
        <taxon>Pseudomonadati</taxon>
        <taxon>Pseudomonadota</taxon>
        <taxon>Alphaproteobacteria</taxon>
        <taxon>Hyphomicrobiales</taxon>
        <taxon>Nitrobacteraceae</taxon>
        <taxon>Tardiphaga</taxon>
    </lineage>
</organism>
<gene>
    <name evidence="2" type="ORF">RPMA_02810</name>
</gene>
<dbReference type="Proteomes" id="UP000682843">
    <property type="component" value="Chromosome"/>
</dbReference>
<reference evidence="2 3" key="1">
    <citation type="submission" date="2019-02" db="EMBL/GenBank/DDBJ databases">
        <title>Emended description of the genus Rhodopseudomonas and description of Rhodopseudomonas albus sp. nov., a non-phototrophic, heavy-metal-tolerant bacterium isolated from garden soil.</title>
        <authorList>
            <person name="Bao Z."/>
            <person name="Cao W.W."/>
            <person name="Sato Y."/>
            <person name="Nishizawa T."/>
            <person name="Zhao J."/>
            <person name="Guo Y."/>
            <person name="Ohta H."/>
        </authorList>
    </citation>
    <scope>NUCLEOTIDE SEQUENCE [LARGE SCALE GENOMIC DNA]</scope>
    <source>
        <strain evidence="2 3">SK50-23</strain>
    </source>
</reference>
<sequence length="99" mass="11032">MTYLATFLWGWLLGALLIGFCMGWVAVVYRGRSVPRAWIQRLSVLAVIIVGVAAAKLVPGRFGYWLDLGLALFGFYIVGCAIGSWLRDIVVTKQQARFH</sequence>
<keyword evidence="1" id="KW-0472">Membrane</keyword>
<name>A0ABX8A2X5_9BRAD</name>
<keyword evidence="3" id="KW-1185">Reference proteome</keyword>